<sequence length="1232" mass="138375">MDLSVVFQTLRPLTSGFPEWDFTLAAQNVKDSVLKLVTYRVEGLEDHEFKQTEKLDLVKLVQELSGFSAEPTMEVSDNNEDLMDDEEGKWQAAQGALAEIEKDTEEHDEVVDEFELAVLTEMGISTTTAIRTHGLKDRDACGMQSQLLHPSDPPVGRCVVVPVPSTPMRQCVREKSAIAVAVAQTPARQVFFTPAPAPNPMELENVDDSGNESCSSCASYNSLFDEEPRPKKVAQTPTRPRRHISPTPALDDSEDELEPNLNRNLFQPARTPSPPPKSGNSHSDSNPVSAPPSLEQIAPPAPKSKPNRPVRNRKVVHYVDVDESTSSEDASTDEEEAKHSTTPATSDVLVSTSLLQEYNLLYNRTYGLFICGSCASGFPLRSLVAHFKRTTQVQYRLFDAGLNNWKMDWVFYDHQPSTAQINKRVVDRFVTSLLDAGYIASREEIRNAACSADWFDAPLPPLPSKEVQLRLGLHKYPSGAVVRPAILGLRVFQKCCLCHLCGTGFTGVDGLKNHYTDRHLGKPRNYITEGVSCQTLSENSGWTKFFPVKDSTDPPSPSIPLEAAQESSQLSDDAAKVEEILARKKGFLMGNLNTTPDADALTVHPVFLRTVHDFLSRFVKSELCADYVREPQDPLYLQLQRLIVSTFKEDLKDLAENKIHHSILSFMTNCTPNAHNRFTPRPFAALNVPGSISAYATMEVKVVWTLIQAYRLPGKRNRIFTFDKPQKAALKSIISTLQLDDFDKATATASLYQVLDSVFFPSNPNTMQSVFNSPIIVFLALETLELSGEYRSIFLIPPSIAKVQYCMRLAAVHKFVIWTAQAEEMGEKAAEKLCRDFCIAHLQNYNLAPFSTLRLWMHEFSVASRKTPRPVMVWWKGNVVTVGETEIDFDIYRKFIRSSIDKAREHTEKNVLLGLYTMDDLEKLWGISNLKELSDADDVIGNGLLFDGRNPGYDNPQSTHFFTAMLRKHCLGMQLNRQNNLCFDPAQALKWLHDIDVAMSYVMPLCHLLQGPPPRMTEMAAQRLTNTAQTSRAAVFEESAGTGGFRSRYHKGAHITGDHKDVLRIIPFEVFQLYYTLTRIVRPIELIALYDHLVKGDVRQRTADEYREGLFTSFGRAWDATRMGKALQAFFYKGMGKKMGIALYRHFAIAVGRHFPLTNYGVYDTGTDERRLAAVADFMANHSPEVSDMHYATTKNVVTSVLKKSDCIRVCKDWHAIHGIATSREEKHRKNN</sequence>
<evidence type="ECO:0000256" key="1">
    <source>
        <dbReference type="PROSITE-ProRule" id="PRU00042"/>
    </source>
</evidence>
<keyword evidence="1" id="KW-0479">Metal-binding</keyword>
<accession>A0A0C3BEE5</accession>
<dbReference type="STRING" id="686832.A0A0C3BEE5"/>
<proteinExistence type="predicted"/>
<evidence type="ECO:0000313" key="4">
    <source>
        <dbReference type="EMBL" id="KIM35135.1"/>
    </source>
</evidence>
<dbReference type="PROSITE" id="PS00028">
    <property type="entry name" value="ZINC_FINGER_C2H2_1"/>
    <property type="match status" value="1"/>
</dbReference>
<dbReference type="InterPro" id="IPR013087">
    <property type="entry name" value="Znf_C2H2_type"/>
</dbReference>
<organism evidence="4 5">
    <name type="scientific">Hebeloma cylindrosporum</name>
    <dbReference type="NCBI Taxonomy" id="76867"/>
    <lineage>
        <taxon>Eukaryota</taxon>
        <taxon>Fungi</taxon>
        <taxon>Dikarya</taxon>
        <taxon>Basidiomycota</taxon>
        <taxon>Agaricomycotina</taxon>
        <taxon>Agaricomycetes</taxon>
        <taxon>Agaricomycetidae</taxon>
        <taxon>Agaricales</taxon>
        <taxon>Agaricineae</taxon>
        <taxon>Hymenogastraceae</taxon>
        <taxon>Hebeloma</taxon>
    </lineage>
</organism>
<name>A0A0C3BEE5_HEBCY</name>
<dbReference type="OrthoDB" id="2690684at2759"/>
<dbReference type="GO" id="GO:0008270">
    <property type="term" value="F:zinc ion binding"/>
    <property type="evidence" value="ECO:0007669"/>
    <property type="project" value="UniProtKB-KW"/>
</dbReference>
<dbReference type="PROSITE" id="PS50157">
    <property type="entry name" value="ZINC_FINGER_C2H2_2"/>
    <property type="match status" value="1"/>
</dbReference>
<keyword evidence="1" id="KW-0862">Zinc</keyword>
<keyword evidence="5" id="KW-1185">Reference proteome</keyword>
<feature type="compositionally biased region" description="Polar residues" evidence="2">
    <location>
        <begin position="278"/>
        <end position="288"/>
    </location>
</feature>
<reference evidence="4 5" key="1">
    <citation type="submission" date="2014-04" db="EMBL/GenBank/DDBJ databases">
        <authorList>
            <consortium name="DOE Joint Genome Institute"/>
            <person name="Kuo A."/>
            <person name="Gay G."/>
            <person name="Dore J."/>
            <person name="Kohler A."/>
            <person name="Nagy L.G."/>
            <person name="Floudas D."/>
            <person name="Copeland A."/>
            <person name="Barry K.W."/>
            <person name="Cichocki N."/>
            <person name="Veneault-Fourrey C."/>
            <person name="LaButti K."/>
            <person name="Lindquist E.A."/>
            <person name="Lipzen A."/>
            <person name="Lundell T."/>
            <person name="Morin E."/>
            <person name="Murat C."/>
            <person name="Sun H."/>
            <person name="Tunlid A."/>
            <person name="Henrissat B."/>
            <person name="Grigoriev I.V."/>
            <person name="Hibbett D.S."/>
            <person name="Martin F."/>
            <person name="Nordberg H.P."/>
            <person name="Cantor M.N."/>
            <person name="Hua S.X."/>
        </authorList>
    </citation>
    <scope>NUCLEOTIDE SEQUENCE [LARGE SCALE GENOMIC DNA]</scope>
    <source>
        <strain evidence="5">h7</strain>
    </source>
</reference>
<dbReference type="AlphaFoldDB" id="A0A0C3BEE5"/>
<evidence type="ECO:0000259" key="3">
    <source>
        <dbReference type="PROSITE" id="PS50157"/>
    </source>
</evidence>
<evidence type="ECO:0000313" key="5">
    <source>
        <dbReference type="Proteomes" id="UP000053424"/>
    </source>
</evidence>
<dbReference type="HOGENOM" id="CLU_267552_0_0_1"/>
<feature type="domain" description="C2H2-type" evidence="3">
    <location>
        <begin position="496"/>
        <end position="524"/>
    </location>
</feature>
<feature type="compositionally biased region" description="Acidic residues" evidence="2">
    <location>
        <begin position="321"/>
        <end position="335"/>
    </location>
</feature>
<keyword evidence="1" id="KW-0863">Zinc-finger</keyword>
<feature type="compositionally biased region" description="Basic residues" evidence="2">
    <location>
        <begin position="305"/>
        <end position="316"/>
    </location>
</feature>
<protein>
    <recommendedName>
        <fullName evidence="3">C2H2-type domain-containing protein</fullName>
    </recommendedName>
</protein>
<dbReference type="Proteomes" id="UP000053424">
    <property type="component" value="Unassembled WGS sequence"/>
</dbReference>
<evidence type="ECO:0000256" key="2">
    <source>
        <dbReference type="SAM" id="MobiDB-lite"/>
    </source>
</evidence>
<dbReference type="EMBL" id="KN831830">
    <property type="protein sequence ID" value="KIM35135.1"/>
    <property type="molecule type" value="Genomic_DNA"/>
</dbReference>
<gene>
    <name evidence="4" type="ORF">M413DRAFT_32758</name>
</gene>
<reference evidence="5" key="2">
    <citation type="submission" date="2015-01" db="EMBL/GenBank/DDBJ databases">
        <title>Evolutionary Origins and Diversification of the Mycorrhizal Mutualists.</title>
        <authorList>
            <consortium name="DOE Joint Genome Institute"/>
            <consortium name="Mycorrhizal Genomics Consortium"/>
            <person name="Kohler A."/>
            <person name="Kuo A."/>
            <person name="Nagy L.G."/>
            <person name="Floudas D."/>
            <person name="Copeland A."/>
            <person name="Barry K.W."/>
            <person name="Cichocki N."/>
            <person name="Veneault-Fourrey C."/>
            <person name="LaButti K."/>
            <person name="Lindquist E.A."/>
            <person name="Lipzen A."/>
            <person name="Lundell T."/>
            <person name="Morin E."/>
            <person name="Murat C."/>
            <person name="Riley R."/>
            <person name="Ohm R."/>
            <person name="Sun H."/>
            <person name="Tunlid A."/>
            <person name="Henrissat B."/>
            <person name="Grigoriev I.V."/>
            <person name="Hibbett D.S."/>
            <person name="Martin F."/>
        </authorList>
    </citation>
    <scope>NUCLEOTIDE SEQUENCE [LARGE SCALE GENOMIC DNA]</scope>
    <source>
        <strain evidence="5">h7</strain>
    </source>
</reference>
<feature type="region of interest" description="Disordered" evidence="2">
    <location>
        <begin position="192"/>
        <end position="344"/>
    </location>
</feature>
<feature type="compositionally biased region" description="Polar residues" evidence="2">
    <location>
        <begin position="211"/>
        <end position="222"/>
    </location>
</feature>